<feature type="domain" description="Gp28/Gp37-like" evidence="1">
    <location>
        <begin position="25"/>
        <end position="511"/>
    </location>
</feature>
<proteinExistence type="predicted"/>
<evidence type="ECO:0000259" key="1">
    <source>
        <dbReference type="Pfam" id="PF14594"/>
    </source>
</evidence>
<dbReference type="Pfam" id="PF14594">
    <property type="entry name" value="Sipho_Gp37"/>
    <property type="match status" value="1"/>
</dbReference>
<sequence length="538" mass="60481">MTNPFEIIEKREQDRRKAAEQPPLIRLWDGNWRLLAEVEDYNKVEFTWLHNDAGSASLEIPLNNPAGELLKQPDAWPTKSLYITCDKSGARWSGRIENVTVRSKPLGESVVDVSAVHDYRKLKDLLVWSNPFLPAEIQFPKAFLLFGPSRWVVASTLFVNLLRKNNSKWMIPDDPLNVRQWVDLDFSEWPIMVEPVPFFQDRSIPAILTSRFKYFHDCVIDIVKDAQLTIDVRRYLDGDKQPIEGRRVKHGCLIVKVEDRSGWTEGTSFLGSLVSGLIRGVKRIKGDGLTEGYETLPYGQTPEQYRQANWRGTLPSHPWVVLHHGKDTGVEAVDVSYTPPGPVQFVTGGSSMPGVNEAIKASIIGLGGVLGSIFGQSQAGSVIEAIAEPLYSDTILAFQAHKMHDRIKQHGWDFPFEKWVSGVDKAYTISALSAMRKAKEETREKYSCKVKMTEGLPYYVGPKGSGDFFIGDRVAVHAEGMPSGKLFVEQVSKLTYTHSATEAGWDIEVGESDFDSGFTYMSRRLERLTTGLKELGVW</sequence>
<evidence type="ECO:0000313" key="2">
    <source>
        <dbReference type="EMBL" id="DAD67214.1"/>
    </source>
</evidence>
<protein>
    <recommendedName>
        <fullName evidence="1">Gp28/Gp37-like domain-containing protein</fullName>
    </recommendedName>
</protein>
<accession>A0A8S5LB86</accession>
<reference evidence="2" key="1">
    <citation type="journal article" date="2021" name="Proc. Natl. Acad. Sci. U.S.A.">
        <title>A Catalog of Tens of Thousands of Viruses from Human Metagenomes Reveals Hidden Associations with Chronic Diseases.</title>
        <authorList>
            <person name="Tisza M.J."/>
            <person name="Buck C.B."/>
        </authorList>
    </citation>
    <scope>NUCLEOTIDE SEQUENCE</scope>
    <source>
        <strain evidence="2">CtXOZ1</strain>
    </source>
</reference>
<dbReference type="EMBL" id="BK014672">
    <property type="protein sequence ID" value="DAD67214.1"/>
    <property type="molecule type" value="Genomic_DNA"/>
</dbReference>
<organism evidence="2">
    <name type="scientific">Siphoviridae sp. ctXOZ1</name>
    <dbReference type="NCBI Taxonomy" id="2823585"/>
    <lineage>
        <taxon>Viruses</taxon>
        <taxon>Duplodnaviria</taxon>
        <taxon>Heunggongvirae</taxon>
        <taxon>Uroviricota</taxon>
        <taxon>Caudoviricetes</taxon>
    </lineage>
</organism>
<name>A0A8S5LB86_9CAUD</name>
<dbReference type="InterPro" id="IPR029432">
    <property type="entry name" value="Gp28/Gp37-like_dom"/>
</dbReference>